<comment type="caution">
    <text evidence="1">The sequence shown here is derived from an EMBL/GenBank/DDBJ whole genome shotgun (WGS) entry which is preliminary data.</text>
</comment>
<name>J9G4K4_9ZZZZ</name>
<protein>
    <submittedName>
        <fullName evidence="1">Uncharacterized protein</fullName>
    </submittedName>
</protein>
<dbReference type="AlphaFoldDB" id="J9G4K4"/>
<reference evidence="1" key="1">
    <citation type="journal article" date="2012" name="PLoS ONE">
        <title>Gene sets for utilization of primary and secondary nutrition supplies in the distal gut of endangered iberian lynx.</title>
        <authorList>
            <person name="Alcaide M."/>
            <person name="Messina E."/>
            <person name="Richter M."/>
            <person name="Bargiela R."/>
            <person name="Peplies J."/>
            <person name="Huws S.A."/>
            <person name="Newbold C.J."/>
            <person name="Golyshin P.N."/>
            <person name="Simon M.A."/>
            <person name="Lopez G."/>
            <person name="Yakimov M.M."/>
            <person name="Ferrer M."/>
        </authorList>
    </citation>
    <scope>NUCLEOTIDE SEQUENCE</scope>
</reference>
<sequence length="97" mass="11281">MPARIFEGLISRRFGVKELLLTRFGAFGKRQFTVKSLEFSPGSRNFFLPEPFGSQMPLRIKRFKLRLRPAPLNAERPGIQMPENVPRADRFAFLTRE</sequence>
<evidence type="ECO:0000313" key="1">
    <source>
        <dbReference type="EMBL" id="EJW94454.1"/>
    </source>
</evidence>
<feature type="non-terminal residue" evidence="1">
    <location>
        <position position="97"/>
    </location>
</feature>
<organism evidence="1">
    <name type="scientific">gut metagenome</name>
    <dbReference type="NCBI Taxonomy" id="749906"/>
    <lineage>
        <taxon>unclassified sequences</taxon>
        <taxon>metagenomes</taxon>
        <taxon>organismal metagenomes</taxon>
    </lineage>
</organism>
<accession>J9G4K4</accession>
<gene>
    <name evidence="1" type="ORF">EVA_17438</name>
</gene>
<dbReference type="EMBL" id="AMCI01006365">
    <property type="protein sequence ID" value="EJW94454.1"/>
    <property type="molecule type" value="Genomic_DNA"/>
</dbReference>
<proteinExistence type="predicted"/>